<evidence type="ECO:0000256" key="3">
    <source>
        <dbReference type="ARBA" id="ARBA00022763"/>
    </source>
</evidence>
<evidence type="ECO:0000256" key="11">
    <source>
        <dbReference type="ARBA" id="ARBA00034617"/>
    </source>
</evidence>
<reference evidence="17" key="1">
    <citation type="submission" date="2020-05" db="EMBL/GenBank/DDBJ databases">
        <authorList>
            <person name="Chiriac C."/>
            <person name="Salcher M."/>
            <person name="Ghai R."/>
            <person name="Kavagutti S V."/>
        </authorList>
    </citation>
    <scope>NUCLEOTIDE SEQUENCE</scope>
</reference>
<dbReference type="PROSITE" id="PS51198">
    <property type="entry name" value="UVRD_HELICASE_ATP_BIND"/>
    <property type="match status" value="1"/>
</dbReference>
<keyword evidence="2" id="KW-0547">Nucleotide-binding</keyword>
<dbReference type="EMBL" id="CAEZYR010000023">
    <property type="protein sequence ID" value="CAB4736636.1"/>
    <property type="molecule type" value="Genomic_DNA"/>
</dbReference>
<evidence type="ECO:0000256" key="8">
    <source>
        <dbReference type="ARBA" id="ARBA00023125"/>
    </source>
</evidence>
<dbReference type="InterPro" id="IPR014016">
    <property type="entry name" value="UvrD-like_ATP-bd"/>
</dbReference>
<comment type="catalytic activity">
    <reaction evidence="11">
        <text>Couples ATP hydrolysis with the unwinding of duplex DNA by translocating in the 3'-5' direction.</text>
        <dbReference type="EC" id="5.6.2.4"/>
    </reaction>
</comment>
<evidence type="ECO:0000259" key="16">
    <source>
        <dbReference type="PROSITE" id="PS51217"/>
    </source>
</evidence>
<dbReference type="GO" id="GO:0009338">
    <property type="term" value="C:exodeoxyribonuclease V complex"/>
    <property type="evidence" value="ECO:0007669"/>
    <property type="project" value="TreeGrafter"/>
</dbReference>
<evidence type="ECO:0000256" key="4">
    <source>
        <dbReference type="ARBA" id="ARBA00022801"/>
    </source>
</evidence>
<name>A0A6J6SNR2_9ZZZZ</name>
<evidence type="ECO:0000256" key="5">
    <source>
        <dbReference type="ARBA" id="ARBA00022806"/>
    </source>
</evidence>
<dbReference type="GO" id="GO:0005524">
    <property type="term" value="F:ATP binding"/>
    <property type="evidence" value="ECO:0007669"/>
    <property type="project" value="UniProtKB-KW"/>
</dbReference>
<evidence type="ECO:0000256" key="12">
    <source>
        <dbReference type="ARBA" id="ARBA00034808"/>
    </source>
</evidence>
<evidence type="ECO:0000256" key="9">
    <source>
        <dbReference type="ARBA" id="ARBA00023204"/>
    </source>
</evidence>
<organism evidence="17">
    <name type="scientific">freshwater metagenome</name>
    <dbReference type="NCBI Taxonomy" id="449393"/>
    <lineage>
        <taxon>unclassified sequences</taxon>
        <taxon>metagenomes</taxon>
        <taxon>ecological metagenomes</taxon>
    </lineage>
</organism>
<dbReference type="InterPro" id="IPR014017">
    <property type="entry name" value="DNA_helicase_UvrD-like_C"/>
</dbReference>
<dbReference type="GO" id="GO:0003677">
    <property type="term" value="F:DNA binding"/>
    <property type="evidence" value="ECO:0007669"/>
    <property type="project" value="UniProtKB-KW"/>
</dbReference>
<dbReference type="GO" id="GO:0005829">
    <property type="term" value="C:cytosol"/>
    <property type="evidence" value="ECO:0007669"/>
    <property type="project" value="TreeGrafter"/>
</dbReference>
<dbReference type="InterPro" id="IPR000212">
    <property type="entry name" value="DNA_helicase_UvrD/REP"/>
</dbReference>
<evidence type="ECO:0000313" key="17">
    <source>
        <dbReference type="EMBL" id="CAB4736636.1"/>
    </source>
</evidence>
<keyword evidence="3" id="KW-0227">DNA damage</keyword>
<dbReference type="InterPro" id="IPR038726">
    <property type="entry name" value="PDDEXK_AddAB-type"/>
</dbReference>
<dbReference type="Gene3D" id="1.10.486.10">
    <property type="entry name" value="PCRA, domain 4"/>
    <property type="match status" value="1"/>
</dbReference>
<evidence type="ECO:0000256" key="10">
    <source>
        <dbReference type="ARBA" id="ARBA00023235"/>
    </source>
</evidence>
<dbReference type="InterPro" id="IPR011335">
    <property type="entry name" value="Restrct_endonuc-II-like"/>
</dbReference>
<keyword evidence="7" id="KW-0067">ATP-binding</keyword>
<keyword evidence="9" id="KW-0234">DNA repair</keyword>
<evidence type="ECO:0000259" key="15">
    <source>
        <dbReference type="PROSITE" id="PS51198"/>
    </source>
</evidence>
<sequence>MSAPVDQAARDRITTTGLRETLFVDAGAGTGKTSTLVDRIVHLVQHEQVSLRDLAAITFSEAAAAELRDRVRRALDNGARADDAVAAERCADALADFDTAAISTLHGFAHRLLREHPIEVAIPPRVEVLDEVQSILAFEDRWDAHVDRWQNDERYVPLVVRLWSCGIELRRAFGPSLKDVAAVLDDNWDRLEEFTPAPMRLPRALDRRPLLAAIDDALVLGEECLDPDDKLLFHLATLLPEWRAVQNLDPLDDDRLVALLRKRSKWSPGRKGTKKTWPDIESARACVAAVDDAAASLCTEAVDDVLSIWLGVLHEVTLAAAHERRDAGQLEFHDLLVLARRLLRTSPAARRDVHQRYTRVLLDEFQDTDPIQIELALRIAADPTHDAADWRDLELPPGRLFFVGDPKQSIYRFRRADIALFHETRDLVGAGAQVSLVQNFRTVEPILAWVNAVFDALMPEESPSQPRYSPLSAMRGPSKLADHRVVLFGAAHPDDPPAAELRRREAADVAAIVDAIRADPSSRPVWGRADDGTESWRPARCSDITVLIPSRASLPMLEGALVAADVPYRVDTTTLVFESPAIRDLLAVLMAIDDPADAVSVVAALRSPVLACSDPDLLDWVQAGGTFDYRGAGSPADVPGAVAVGARSGAVAEAMAALSAWHDAARWCEPATLLERIVRERDVFALALTDRRPRDVWRRVRFLIDQARQFADVGGGHLRAFVRWADLQRREGSRVPEPLLPETDDDAVRIMTFHGAKGLEFPIVVLSGLTTRPGGARGGPQVNWHADGRPEISLGAGKATGHFEVLNEFESEMDVDEKLRLLYVGVTRARDHLFVSTHRRAKDDGSNLTYGARVQTVSAAHANGRFVTMPAEAEAAVSSSVPAAVPAAMPGETARSGVPVEIRLPRAPLAATVEYPSPDDPLVVEHRAWCAERDALLEASANERPVWSATAIAAAMAHEVPRSARPPVPSRSPVEVDAMPDDTTGEPAPRGGTAFGRAVHAVLQHAAAPSPPGSADIAALAALARRAAADSLLGPEHVPAVEAAVAQVLASPTVAAAFASPRRWRELPVCATIGAGVLVEGFVDLLAEIDGSLVLVDYKTDRVDPGSIGDYVARYAPQLAAYALAIESAVGRPVDRGVLVFATTDAALEREVPDFDDVKAQVVLFLDRVHKG</sequence>
<dbReference type="EC" id="5.6.2.4" evidence="12"/>
<dbReference type="InterPro" id="IPR027417">
    <property type="entry name" value="P-loop_NTPase"/>
</dbReference>
<keyword evidence="6" id="KW-0269">Exonuclease</keyword>
<evidence type="ECO:0000256" key="14">
    <source>
        <dbReference type="SAM" id="MobiDB-lite"/>
    </source>
</evidence>
<dbReference type="SUPFAM" id="SSF52980">
    <property type="entry name" value="Restriction endonuclease-like"/>
    <property type="match status" value="1"/>
</dbReference>
<protein>
    <recommendedName>
        <fullName evidence="12">DNA 3'-5' helicase</fullName>
        <ecNumber evidence="12">5.6.2.4</ecNumber>
    </recommendedName>
</protein>
<dbReference type="Pfam" id="PF13361">
    <property type="entry name" value="UvrD_C"/>
    <property type="match status" value="1"/>
</dbReference>
<evidence type="ECO:0000256" key="7">
    <source>
        <dbReference type="ARBA" id="ARBA00022840"/>
    </source>
</evidence>
<keyword evidence="10" id="KW-0413">Isomerase</keyword>
<evidence type="ECO:0000256" key="2">
    <source>
        <dbReference type="ARBA" id="ARBA00022741"/>
    </source>
</evidence>
<keyword evidence="1" id="KW-0540">Nuclease</keyword>
<evidence type="ECO:0000256" key="1">
    <source>
        <dbReference type="ARBA" id="ARBA00022722"/>
    </source>
</evidence>
<dbReference type="GO" id="GO:0000725">
    <property type="term" value="P:recombinational repair"/>
    <property type="evidence" value="ECO:0007669"/>
    <property type="project" value="TreeGrafter"/>
</dbReference>
<feature type="region of interest" description="Disordered" evidence="14">
    <location>
        <begin position="958"/>
        <end position="985"/>
    </location>
</feature>
<proteinExistence type="predicted"/>
<comment type="catalytic activity">
    <reaction evidence="13">
        <text>ATP + H2O = ADP + phosphate + H(+)</text>
        <dbReference type="Rhea" id="RHEA:13065"/>
        <dbReference type="ChEBI" id="CHEBI:15377"/>
        <dbReference type="ChEBI" id="CHEBI:15378"/>
        <dbReference type="ChEBI" id="CHEBI:30616"/>
        <dbReference type="ChEBI" id="CHEBI:43474"/>
        <dbReference type="ChEBI" id="CHEBI:456216"/>
        <dbReference type="EC" id="5.6.2.4"/>
    </reaction>
</comment>
<keyword evidence="4" id="KW-0378">Hydrolase</keyword>
<dbReference type="GO" id="GO:0004527">
    <property type="term" value="F:exonuclease activity"/>
    <property type="evidence" value="ECO:0007669"/>
    <property type="project" value="UniProtKB-KW"/>
</dbReference>
<dbReference type="SUPFAM" id="SSF52540">
    <property type="entry name" value="P-loop containing nucleoside triphosphate hydrolases"/>
    <property type="match status" value="1"/>
</dbReference>
<dbReference type="Pfam" id="PF12705">
    <property type="entry name" value="PDDEXK_1"/>
    <property type="match status" value="1"/>
</dbReference>
<dbReference type="PANTHER" id="PTHR11070:SF23">
    <property type="entry name" value="RECBCD ENZYME SUBUNIT RECB"/>
    <property type="match status" value="1"/>
</dbReference>
<dbReference type="Gene3D" id="3.90.320.10">
    <property type="match status" value="1"/>
</dbReference>
<keyword evidence="5" id="KW-0347">Helicase</keyword>
<dbReference type="PROSITE" id="PS51217">
    <property type="entry name" value="UVRD_HELICASE_CTER"/>
    <property type="match status" value="1"/>
</dbReference>
<accession>A0A6J6SNR2</accession>
<dbReference type="Gene3D" id="3.40.50.300">
    <property type="entry name" value="P-loop containing nucleotide triphosphate hydrolases"/>
    <property type="match status" value="3"/>
</dbReference>
<dbReference type="PANTHER" id="PTHR11070">
    <property type="entry name" value="UVRD / RECB / PCRA DNA HELICASE FAMILY MEMBER"/>
    <property type="match status" value="1"/>
</dbReference>
<feature type="domain" description="UvrD-like helicase C-terminal" evidence="16">
    <location>
        <begin position="444"/>
        <end position="758"/>
    </location>
</feature>
<feature type="domain" description="UvrD-like helicase ATP-binding" evidence="15">
    <location>
        <begin position="5"/>
        <end position="443"/>
    </location>
</feature>
<gene>
    <name evidence="17" type="ORF">UFOPK2754_00868</name>
</gene>
<keyword evidence="8" id="KW-0238">DNA-binding</keyword>
<dbReference type="InterPro" id="IPR011604">
    <property type="entry name" value="PDDEXK-like_dom_sf"/>
</dbReference>
<dbReference type="AlphaFoldDB" id="A0A6J6SNR2"/>
<dbReference type="GO" id="GO:0043138">
    <property type="term" value="F:3'-5' DNA helicase activity"/>
    <property type="evidence" value="ECO:0007669"/>
    <property type="project" value="UniProtKB-EC"/>
</dbReference>
<evidence type="ECO:0000256" key="13">
    <source>
        <dbReference type="ARBA" id="ARBA00048988"/>
    </source>
</evidence>
<evidence type="ECO:0000256" key="6">
    <source>
        <dbReference type="ARBA" id="ARBA00022839"/>
    </source>
</evidence>
<dbReference type="Pfam" id="PF00580">
    <property type="entry name" value="UvrD-helicase"/>
    <property type="match status" value="1"/>
</dbReference>